<proteinExistence type="predicted"/>
<accession>A0ABU5NEZ7</accession>
<comment type="caution">
    <text evidence="1">The sequence shown here is derived from an EMBL/GenBank/DDBJ whole genome shotgun (WGS) entry which is preliminary data.</text>
</comment>
<organism evidence="1 2">
    <name type="scientific">Candidatus Megaera venefica</name>
    <dbReference type="NCBI Taxonomy" id="2055910"/>
    <lineage>
        <taxon>Bacteria</taxon>
        <taxon>Pseudomonadati</taxon>
        <taxon>Pseudomonadota</taxon>
        <taxon>Alphaproteobacteria</taxon>
        <taxon>Rickettsiales</taxon>
        <taxon>Rickettsiaceae</taxon>
        <taxon>Candidatus Megaera</taxon>
    </lineage>
</organism>
<name>A0ABU5NEZ7_9RICK</name>
<sequence>MQGDKNLKLIVVADINNLKLFTAQGLKIIGLLDSIIIASGVNHKNTKHDSLYQKKSAPGSCFEPHTSDKGIKYQESSHKISEHVHYIISANKDFKSLIVIADPKMLGYIRQNLSSAIKKKVIKEINKDLINHSIDEIEYAVFK</sequence>
<dbReference type="EMBL" id="JARJFB010000235">
    <property type="protein sequence ID" value="MEA0971724.1"/>
    <property type="molecule type" value="Genomic_DNA"/>
</dbReference>
<dbReference type="Pfam" id="PF10116">
    <property type="entry name" value="Host_attach"/>
    <property type="match status" value="1"/>
</dbReference>
<protein>
    <submittedName>
        <fullName evidence="1">Protein required for attachment to host cells superfamily protein</fullName>
    </submittedName>
</protein>
<evidence type="ECO:0000313" key="2">
    <source>
        <dbReference type="Proteomes" id="UP001291687"/>
    </source>
</evidence>
<dbReference type="RefSeq" id="WP_322777643.1">
    <property type="nucleotide sequence ID" value="NZ_JARJFB010000235.1"/>
</dbReference>
<dbReference type="InterPro" id="IPR019291">
    <property type="entry name" value="Host_attachment_protein"/>
</dbReference>
<reference evidence="1 2" key="1">
    <citation type="submission" date="2023-03" db="EMBL/GenBank/DDBJ databases">
        <title>Host association and intracellularity evolved multiple times independently in the Rickettsiales.</title>
        <authorList>
            <person name="Castelli M."/>
            <person name="Nardi T."/>
            <person name="Gammuto L."/>
            <person name="Bellinzona G."/>
            <person name="Sabaneyeva E."/>
            <person name="Potekhin A."/>
            <person name="Serra V."/>
            <person name="Petroni G."/>
            <person name="Sassera D."/>
        </authorList>
    </citation>
    <scope>NUCLEOTIDE SEQUENCE [LARGE SCALE GENOMIC DNA]</scope>
    <source>
        <strain evidence="1 2">Sr 2-6</strain>
    </source>
</reference>
<keyword evidence="2" id="KW-1185">Reference proteome</keyword>
<gene>
    <name evidence="1" type="ORF">Megvenef_01711</name>
</gene>
<evidence type="ECO:0000313" key="1">
    <source>
        <dbReference type="EMBL" id="MEA0971724.1"/>
    </source>
</evidence>
<dbReference type="Proteomes" id="UP001291687">
    <property type="component" value="Unassembled WGS sequence"/>
</dbReference>